<protein>
    <recommendedName>
        <fullName evidence="12">Minichromosome loss protein Mcl1 middle region domain-containing protein</fullName>
    </recommendedName>
</protein>
<dbReference type="Proteomes" id="UP000521872">
    <property type="component" value="Unassembled WGS sequence"/>
</dbReference>
<evidence type="ECO:0000259" key="8">
    <source>
        <dbReference type="Pfam" id="PF20946"/>
    </source>
</evidence>
<dbReference type="Pfam" id="PF24817">
    <property type="entry name" value="WD40_WDHD1_1st"/>
    <property type="match status" value="1"/>
</dbReference>
<dbReference type="PROSITE" id="PS00678">
    <property type="entry name" value="WD_REPEATS_1"/>
    <property type="match status" value="2"/>
</dbReference>
<reference evidence="10 11" key="1">
    <citation type="submission" date="2019-12" db="EMBL/GenBank/DDBJ databases">
        <authorList>
            <person name="Floudas D."/>
            <person name="Bentzer J."/>
            <person name="Ahren D."/>
            <person name="Johansson T."/>
            <person name="Persson P."/>
            <person name="Tunlid A."/>
        </authorList>
    </citation>
    <scope>NUCLEOTIDE SEQUENCE [LARGE SCALE GENOMIC DNA]</scope>
    <source>
        <strain evidence="10 11">CBS 102.39</strain>
    </source>
</reference>
<feature type="domain" description="WDHD1 first WD40" evidence="9">
    <location>
        <begin position="10"/>
        <end position="302"/>
    </location>
</feature>
<organism evidence="10 11">
    <name type="scientific">Agrocybe pediades</name>
    <dbReference type="NCBI Taxonomy" id="84607"/>
    <lineage>
        <taxon>Eukaryota</taxon>
        <taxon>Fungi</taxon>
        <taxon>Dikarya</taxon>
        <taxon>Basidiomycota</taxon>
        <taxon>Agaricomycotina</taxon>
        <taxon>Agaricomycetes</taxon>
        <taxon>Agaricomycetidae</taxon>
        <taxon>Agaricales</taxon>
        <taxon>Agaricineae</taxon>
        <taxon>Strophariaceae</taxon>
        <taxon>Agrocybe</taxon>
    </lineage>
</organism>
<comment type="subcellular location">
    <subcellularLocation>
        <location evidence="1">Nucleus</location>
    </subcellularLocation>
</comment>
<feature type="compositionally biased region" description="Low complexity" evidence="6">
    <location>
        <begin position="1017"/>
        <end position="1034"/>
    </location>
</feature>
<feature type="domain" description="WDHD1/CFT4 second beta-propeller" evidence="7">
    <location>
        <begin position="407"/>
        <end position="706"/>
    </location>
</feature>
<dbReference type="Pfam" id="PF20946">
    <property type="entry name" value="Ctf4_C"/>
    <property type="match status" value="1"/>
</dbReference>
<keyword evidence="2 5" id="KW-0853">WD repeat</keyword>
<dbReference type="PANTHER" id="PTHR19932">
    <property type="entry name" value="WD REPEAT AND HMG-BOX DNA BINDING PROTEIN"/>
    <property type="match status" value="1"/>
</dbReference>
<evidence type="ECO:0000256" key="4">
    <source>
        <dbReference type="ARBA" id="ARBA00023242"/>
    </source>
</evidence>
<feature type="domain" description="WDHD1/CFT4 helical bundle" evidence="8">
    <location>
        <begin position="712"/>
        <end position="808"/>
    </location>
</feature>
<evidence type="ECO:0000256" key="3">
    <source>
        <dbReference type="ARBA" id="ARBA00022737"/>
    </source>
</evidence>
<dbReference type="GO" id="GO:0043596">
    <property type="term" value="C:nuclear replication fork"/>
    <property type="evidence" value="ECO:0007669"/>
    <property type="project" value="TreeGrafter"/>
</dbReference>
<feature type="repeat" description="WD" evidence="5">
    <location>
        <begin position="133"/>
        <end position="174"/>
    </location>
</feature>
<dbReference type="InterPro" id="IPR022100">
    <property type="entry name" value="WDHD1/CFT4_beta-prop_2nd"/>
</dbReference>
<dbReference type="Gene3D" id="2.130.10.10">
    <property type="entry name" value="YVTN repeat-like/Quinoprotein amine dehydrogenase"/>
    <property type="match status" value="2"/>
</dbReference>
<feature type="compositionally biased region" description="Acidic residues" evidence="6">
    <location>
        <begin position="1066"/>
        <end position="1075"/>
    </location>
</feature>
<gene>
    <name evidence="10" type="ORF">D9613_000247</name>
</gene>
<feature type="compositionally biased region" description="Basic and acidic residues" evidence="6">
    <location>
        <begin position="1000"/>
        <end position="1014"/>
    </location>
</feature>
<dbReference type="GO" id="GO:0006281">
    <property type="term" value="P:DNA repair"/>
    <property type="evidence" value="ECO:0007669"/>
    <property type="project" value="TreeGrafter"/>
</dbReference>
<name>A0A8H4R1S4_9AGAR</name>
<evidence type="ECO:0000256" key="5">
    <source>
        <dbReference type="PROSITE-ProRule" id="PRU00221"/>
    </source>
</evidence>
<proteinExistence type="predicted"/>
<evidence type="ECO:0000256" key="1">
    <source>
        <dbReference type="ARBA" id="ARBA00004123"/>
    </source>
</evidence>
<dbReference type="PROSITE" id="PS50082">
    <property type="entry name" value="WD_REPEATS_2"/>
    <property type="match status" value="2"/>
</dbReference>
<dbReference type="EMBL" id="JAACJL010000015">
    <property type="protein sequence ID" value="KAF4621226.1"/>
    <property type="molecule type" value="Genomic_DNA"/>
</dbReference>
<evidence type="ECO:0008006" key="12">
    <source>
        <dbReference type="Google" id="ProtNLM"/>
    </source>
</evidence>
<feature type="region of interest" description="Disordered" evidence="6">
    <location>
        <begin position="835"/>
        <end position="1075"/>
    </location>
</feature>
<dbReference type="InterPro" id="IPR015943">
    <property type="entry name" value="WD40/YVTN_repeat-like_dom_sf"/>
</dbReference>
<evidence type="ECO:0000259" key="7">
    <source>
        <dbReference type="Pfam" id="PF12341"/>
    </source>
</evidence>
<feature type="repeat" description="WD" evidence="5">
    <location>
        <begin position="7"/>
        <end position="48"/>
    </location>
</feature>
<dbReference type="InterPro" id="IPR019775">
    <property type="entry name" value="WD40_repeat_CS"/>
</dbReference>
<evidence type="ECO:0000313" key="10">
    <source>
        <dbReference type="EMBL" id="KAF4621226.1"/>
    </source>
</evidence>
<evidence type="ECO:0000256" key="2">
    <source>
        <dbReference type="ARBA" id="ARBA00022574"/>
    </source>
</evidence>
<evidence type="ECO:0000313" key="11">
    <source>
        <dbReference type="Proteomes" id="UP000521872"/>
    </source>
</evidence>
<keyword evidence="4" id="KW-0539">Nucleus</keyword>
<keyword evidence="11" id="KW-1185">Reference proteome</keyword>
<evidence type="ECO:0000259" key="9">
    <source>
        <dbReference type="Pfam" id="PF24817"/>
    </source>
</evidence>
<dbReference type="PROSITE" id="PS50294">
    <property type="entry name" value="WD_REPEATS_REGION"/>
    <property type="match status" value="2"/>
</dbReference>
<dbReference type="InterPro" id="IPR036322">
    <property type="entry name" value="WD40_repeat_dom_sf"/>
</dbReference>
<evidence type="ECO:0000256" key="6">
    <source>
        <dbReference type="SAM" id="MobiDB-lite"/>
    </source>
</evidence>
<dbReference type="InterPro" id="IPR048591">
    <property type="entry name" value="WDHD1/CFT4_hel"/>
</dbReference>
<sequence length="1075" mass="119165">MVKTTVTSPHPRGHTCLAFSRDGLRVFTGGTDSLVAIWDVDADTQQEPERAVEAEGPIWAIATADDCWVAGGADREVRRYPLESTEMEAIVTTMSETVRGLAIDPQGRKVAIASDELYVKVVDLEDIMKVDRLEGYTAGIRSVTWHPSGSLLATCTRDGKIVIWNMSAAKPVIEKTIEGIIPVVKDDELPEFEYDCSVVWHTSGDYFFVPSKAHEIVSISRNDWTKIATFSDKNVSGAVTALAISANGVYLASASQSKVHTWSTQTRRLISTETGEGGSTITSLAFSPTQNLIAWTDASGSFTRWKKPISDNFPHPVKASIATNGASTISVKPKTGLDLFAADDVQENAKDKDHDADVDLDDDMADIDDGWIVDDMDGALNEPPAADRIVGDGFVKEMVSITQAQPPFQPGSTPMENKKRYLTYNMIGVIEAIDQDTHNIINVQFFDQTLRKGFNFTDYLKYTMGCLGERGALFACEPENDHPAQVSYRPYNTKMAEWSYKLEKKGVRCLGIATGAIPLTSRDAADAELQGYGHVVIATTENDLTFLTGTGRERRIMPLPGDFVTMTASAEWLFVVHRAGSTTIDGSQNLSYTVINFEDFTVRQRDVLPVPKGHTLKWIGLTDSGAPAMYDSTGCLHILTKHRVPHHASWARVLDTNTLERRQGKDESYWPVGITESNFMCLILKGRQEHPTFPRPLIQELPIRLPFRHASAQEELVERETLFVEVLLDNLDDELTTDDIVTREKAMDREIIQLIQAACKASNSARAIELSKLLHHTATLDAAIKIADFYHLVGLKEKIGIIKSDREENEDRLIIARNKRRRWMKPDPPLRQLAATTASSSRFDPLGDVRPPPAIDRPGMARVTVPRIEKTRYTSVAAPSDTPERSTWADSSVMGSPPPSDSKRKRDYVEESFPSPDITMPPPKQKSNPFARKATQETNKNPFARKTDTSKTIHKSESFFDKVDAAETETVHRKRPSAKGKEKEKKDGPKQATLFGMMPKADKATKLGKKKAEAEESAGATESAQETQTETQTTDVVMDDAGLLEETQETQDAEETQVIGQREDSPDWDETQLAE</sequence>
<dbReference type="GO" id="GO:0000278">
    <property type="term" value="P:mitotic cell cycle"/>
    <property type="evidence" value="ECO:0007669"/>
    <property type="project" value="TreeGrafter"/>
</dbReference>
<feature type="compositionally biased region" description="Acidic residues" evidence="6">
    <location>
        <begin position="1042"/>
        <end position="1055"/>
    </location>
</feature>
<comment type="caution">
    <text evidence="10">The sequence shown here is derived from an EMBL/GenBank/DDBJ whole genome shotgun (WGS) entry which is preliminary data.</text>
</comment>
<dbReference type="GO" id="GO:0006261">
    <property type="term" value="P:DNA-templated DNA replication"/>
    <property type="evidence" value="ECO:0007669"/>
    <property type="project" value="TreeGrafter"/>
</dbReference>
<dbReference type="Pfam" id="PF12341">
    <property type="entry name" value="Mcl1_mid"/>
    <property type="match status" value="1"/>
</dbReference>
<dbReference type="GO" id="GO:0003682">
    <property type="term" value="F:chromatin binding"/>
    <property type="evidence" value="ECO:0007669"/>
    <property type="project" value="TreeGrafter"/>
</dbReference>
<feature type="compositionally biased region" description="Basic and acidic residues" evidence="6">
    <location>
        <begin position="979"/>
        <end position="989"/>
    </location>
</feature>
<dbReference type="InterPro" id="IPR057646">
    <property type="entry name" value="WD40_WDHD1_1st"/>
</dbReference>
<dbReference type="SUPFAM" id="SSF50978">
    <property type="entry name" value="WD40 repeat-like"/>
    <property type="match status" value="1"/>
</dbReference>
<dbReference type="AlphaFoldDB" id="A0A8H4R1S4"/>
<dbReference type="PANTHER" id="PTHR19932:SF10">
    <property type="entry name" value="WD REPEAT AND HMG-BOX DNA-BINDING PROTEIN 1"/>
    <property type="match status" value="1"/>
</dbReference>
<feature type="compositionally biased region" description="Basic and acidic residues" evidence="6">
    <location>
        <begin position="945"/>
        <end position="971"/>
    </location>
</feature>
<keyword evidence="3" id="KW-0677">Repeat</keyword>
<dbReference type="SMART" id="SM00320">
    <property type="entry name" value="WD40"/>
    <property type="match status" value="6"/>
</dbReference>
<dbReference type="InterPro" id="IPR001680">
    <property type="entry name" value="WD40_rpt"/>
</dbReference>
<accession>A0A8H4R1S4</accession>